<reference evidence="2 3" key="1">
    <citation type="submission" date="2015-10" db="EMBL/GenBank/DDBJ databases">
        <title>Draft genome sequence of Novosphingobium fuchskuhlense DSM 25065 isolated from a surface water sample of the southwest basin of Lake Grosse Fuchskuhle.</title>
        <authorList>
            <person name="Ruckert C."/>
            <person name="Winkler A."/>
            <person name="Glaeser J."/>
            <person name="Grossart H.-P."/>
            <person name="Kalinowski J."/>
            <person name="Glaeser S."/>
        </authorList>
    </citation>
    <scope>NUCLEOTIDE SEQUENCE [LARGE SCALE GENOMIC DNA]</scope>
    <source>
        <strain evidence="2 3">FNE08-7</strain>
    </source>
</reference>
<protein>
    <recommendedName>
        <fullName evidence="4">Copper resistance protein CopZ</fullName>
    </recommendedName>
</protein>
<dbReference type="InterPro" id="IPR058248">
    <property type="entry name" value="Lxx211020-like"/>
</dbReference>
<dbReference type="STRING" id="1117702.AQZ52_10540"/>
<comment type="caution">
    <text evidence="2">The sequence shown here is derived from an EMBL/GenBank/DDBJ whole genome shotgun (WGS) entry which is preliminary data.</text>
</comment>
<dbReference type="InterPro" id="IPR036182">
    <property type="entry name" value="PCuAC_sf"/>
</dbReference>
<dbReference type="SUPFAM" id="SSF110087">
    <property type="entry name" value="DR1885-like metal-binding protein"/>
    <property type="match status" value="1"/>
</dbReference>
<dbReference type="AlphaFoldDB" id="A0A117UUJ3"/>
<dbReference type="Proteomes" id="UP000058012">
    <property type="component" value="Unassembled WGS sequence"/>
</dbReference>
<dbReference type="PANTHER" id="PTHR36302">
    <property type="entry name" value="BLR7088 PROTEIN"/>
    <property type="match status" value="1"/>
</dbReference>
<dbReference type="Pfam" id="PF04314">
    <property type="entry name" value="PCuAC"/>
    <property type="match status" value="1"/>
</dbReference>
<gene>
    <name evidence="2" type="ORF">AQZ52_10540</name>
</gene>
<organism evidence="2 3">
    <name type="scientific">Novosphingobium fuchskuhlense</name>
    <dbReference type="NCBI Taxonomy" id="1117702"/>
    <lineage>
        <taxon>Bacteria</taxon>
        <taxon>Pseudomonadati</taxon>
        <taxon>Pseudomonadota</taxon>
        <taxon>Alphaproteobacteria</taxon>
        <taxon>Sphingomonadales</taxon>
        <taxon>Sphingomonadaceae</taxon>
        <taxon>Novosphingobium</taxon>
    </lineage>
</organism>
<feature type="signal peptide" evidence="1">
    <location>
        <begin position="1"/>
        <end position="15"/>
    </location>
</feature>
<evidence type="ECO:0008006" key="4">
    <source>
        <dbReference type="Google" id="ProtNLM"/>
    </source>
</evidence>
<dbReference type="Gene3D" id="2.60.40.1890">
    <property type="entry name" value="PCu(A)C copper chaperone"/>
    <property type="match status" value="1"/>
</dbReference>
<evidence type="ECO:0000256" key="1">
    <source>
        <dbReference type="SAM" id="SignalP"/>
    </source>
</evidence>
<keyword evidence="3" id="KW-1185">Reference proteome</keyword>
<feature type="chain" id="PRO_5013243913" description="Copper resistance protein CopZ" evidence="1">
    <location>
        <begin position="16"/>
        <end position="177"/>
    </location>
</feature>
<keyword evidence="1" id="KW-0732">Signal</keyword>
<sequence>MALAALAATSLLALAACSGNAPDAAASASAAASAPGTKSDPLAPDNAPNVSVIEPVIKLPTVPGNPGVLYFTIQQDAGKPNQLVAIHVDGAERAEMHETKTENGVSSMDKVTSVEFSQEKPAEFKAGGYHVMLFNLASTVKPGKDVEVTFTLANGDKVSAFAKVEEVGAMEGMMDHM</sequence>
<dbReference type="InterPro" id="IPR007410">
    <property type="entry name" value="LpqE-like"/>
</dbReference>
<proteinExistence type="predicted"/>
<evidence type="ECO:0000313" key="3">
    <source>
        <dbReference type="Proteomes" id="UP000058012"/>
    </source>
</evidence>
<accession>A0A117UUJ3</accession>
<evidence type="ECO:0000313" key="2">
    <source>
        <dbReference type="EMBL" id="KUR71110.1"/>
    </source>
</evidence>
<dbReference type="EMBL" id="LLZS01000007">
    <property type="protein sequence ID" value="KUR71110.1"/>
    <property type="molecule type" value="Genomic_DNA"/>
</dbReference>
<name>A0A117UUJ3_9SPHN</name>
<dbReference type="PANTHER" id="PTHR36302:SF1">
    <property type="entry name" value="COPPER CHAPERONE PCU(A)C"/>
    <property type="match status" value="1"/>
</dbReference>